<evidence type="ECO:0000313" key="8">
    <source>
        <dbReference type="EMBL" id="CAK0782115.1"/>
    </source>
</evidence>
<dbReference type="Pfam" id="PF12848">
    <property type="entry name" value="ABC_tran_Xtn"/>
    <property type="match status" value="1"/>
</dbReference>
<evidence type="ECO:0000256" key="1">
    <source>
        <dbReference type="ARBA" id="ARBA00022737"/>
    </source>
</evidence>
<dbReference type="EMBL" id="CAUYUE010000006">
    <property type="protein sequence ID" value="CAK0782115.1"/>
    <property type="molecule type" value="Genomic_DNA"/>
</dbReference>
<evidence type="ECO:0000256" key="6">
    <source>
        <dbReference type="SAM" id="MobiDB-lite"/>
    </source>
</evidence>
<keyword evidence="3" id="KW-0067">ATP-binding</keyword>
<feature type="compositionally biased region" description="Basic residues" evidence="6">
    <location>
        <begin position="102"/>
        <end position="114"/>
    </location>
</feature>
<dbReference type="CDD" id="cd03221">
    <property type="entry name" value="ABCF_EF-3"/>
    <property type="match status" value="2"/>
</dbReference>
<dbReference type="Gene3D" id="3.40.50.300">
    <property type="entry name" value="P-loop containing nucleotide triphosphate hydrolases"/>
    <property type="match status" value="2"/>
</dbReference>
<evidence type="ECO:0000256" key="2">
    <source>
        <dbReference type="ARBA" id="ARBA00022741"/>
    </source>
</evidence>
<feature type="compositionally biased region" description="Low complexity" evidence="6">
    <location>
        <begin position="69"/>
        <end position="78"/>
    </location>
</feature>
<dbReference type="Proteomes" id="UP001314263">
    <property type="component" value="Unassembled WGS sequence"/>
</dbReference>
<dbReference type="InterPro" id="IPR027417">
    <property type="entry name" value="P-loop_NTPase"/>
</dbReference>
<dbReference type="GO" id="GO:0003676">
    <property type="term" value="F:nucleic acid binding"/>
    <property type="evidence" value="ECO:0007669"/>
    <property type="project" value="UniProtKB-ARBA"/>
</dbReference>
<name>A0AAV1I4V5_9CHLO</name>
<gene>
    <name evidence="8" type="ORF">CVIRNUC_005567</name>
</gene>
<proteinExistence type="inferred from homology"/>
<protein>
    <recommendedName>
        <fullName evidence="7">ABC transporter domain-containing protein</fullName>
    </recommendedName>
</protein>
<feature type="compositionally biased region" description="Basic and acidic residues" evidence="6">
    <location>
        <begin position="676"/>
        <end position="687"/>
    </location>
</feature>
<reference evidence="8 9" key="1">
    <citation type="submission" date="2023-10" db="EMBL/GenBank/DDBJ databases">
        <authorList>
            <person name="Maclean D."/>
            <person name="Macfadyen A."/>
        </authorList>
    </citation>
    <scope>NUCLEOTIDE SEQUENCE [LARGE SCALE GENOMIC DNA]</scope>
</reference>
<feature type="domain" description="ABC transporter" evidence="7">
    <location>
        <begin position="130"/>
        <end position="388"/>
    </location>
</feature>
<keyword evidence="9" id="KW-1185">Reference proteome</keyword>
<dbReference type="InterPro" id="IPR003593">
    <property type="entry name" value="AAA+_ATPase"/>
</dbReference>
<dbReference type="GO" id="GO:0016887">
    <property type="term" value="F:ATP hydrolysis activity"/>
    <property type="evidence" value="ECO:0007669"/>
    <property type="project" value="InterPro"/>
</dbReference>
<dbReference type="AlphaFoldDB" id="A0AAV1I4V5"/>
<feature type="domain" description="ABC transporter" evidence="7">
    <location>
        <begin position="458"/>
        <end position="674"/>
    </location>
</feature>
<dbReference type="InterPro" id="IPR017871">
    <property type="entry name" value="ABC_transporter-like_CS"/>
</dbReference>
<dbReference type="GO" id="GO:0005524">
    <property type="term" value="F:ATP binding"/>
    <property type="evidence" value="ECO:0007669"/>
    <property type="project" value="UniProtKB-KW"/>
</dbReference>
<keyword evidence="5" id="KW-0175">Coiled coil</keyword>
<dbReference type="FunFam" id="3.40.50.300:FF:000011">
    <property type="entry name" value="Putative ABC transporter ATP-binding component"/>
    <property type="match status" value="1"/>
</dbReference>
<dbReference type="PANTHER" id="PTHR42855:SF1">
    <property type="entry name" value="ABC TRANSPORTER DOMAIN-CONTAINING PROTEIN"/>
    <property type="match status" value="1"/>
</dbReference>
<dbReference type="SUPFAM" id="SSF52540">
    <property type="entry name" value="P-loop containing nucleoside triphosphate hydrolases"/>
    <property type="match status" value="2"/>
</dbReference>
<sequence length="727" mass="80816">MFPPGAHVAGAQITCCPHMQATPLSGRPMLHLGQYRRLQDNAIEHATLRVQSHLYASSTNRSVSHRLHAQATQEAATEVQHSSNGASQHGDKGASQNGKQSGKSKGKAGKGRKGKPADSQAGASTVSSGVKLEDIRMTFKNHELLRGVSWDVKRGERVGLVGINGAGKTTQLQIIAGNLSPDDGQVIKERANMKISYLTQEFDVQPTRTVREEFMSAYGEQVELIARQEQIQKELEDCGEDMDRMADLLDELQELNSQAADLDVKRLDKKIDQMMPELGFSPDDNDRLVASYSGGWQMRMCLGKILLQEPDLLLLDEPTNHLDLDALEWLEGYLKQQDIPLVIVSHDREFLDQLCTKIVETEFGKATTYKGNYTQYVSAKAEKLAQQWAAYEKQQKEIARQTDIIHRLSGGGQSGRASAAEKALETIKAEGNLVPKPFVPKRRSFAFPNPERMGQRVLEIVGLTHGYGDRQLFDDVSLEMEKRERVALIGPNGCGKSTLLRLIMDREKPISGSVSLGQHHILPNYFEQNQADALDLDLSVQDTLERSAGTDVQLSDIKALLGRMMFTGRAVHKKVRVLSGGEKARLALAKFMLTPGTLLVLDEPTNHLDIPSKEMLEEALTGFEGAVIAVSHDRYFLRKIATRIIAVENAKLTDYEGTYARFLEKNEQEAAVMAAKDQKKKELDKSQIKSKSKMSKAEKAMQKKAKAKDFTATKSNTKVQKNTKRWN</sequence>
<feature type="region of interest" description="Disordered" evidence="6">
    <location>
        <begin position="676"/>
        <end position="727"/>
    </location>
</feature>
<dbReference type="PANTHER" id="PTHR42855">
    <property type="entry name" value="ABC TRANSPORTER ATP-BINDING SUBUNIT"/>
    <property type="match status" value="1"/>
</dbReference>
<dbReference type="Pfam" id="PF00005">
    <property type="entry name" value="ABC_tran"/>
    <property type="match status" value="2"/>
</dbReference>
<evidence type="ECO:0000256" key="4">
    <source>
        <dbReference type="ARBA" id="ARBA00061344"/>
    </source>
</evidence>
<dbReference type="PROSITE" id="PS50893">
    <property type="entry name" value="ABC_TRANSPORTER_2"/>
    <property type="match status" value="2"/>
</dbReference>
<feature type="coiled-coil region" evidence="5">
    <location>
        <begin position="235"/>
        <end position="265"/>
    </location>
</feature>
<comment type="caution">
    <text evidence="8">The sequence shown here is derived from an EMBL/GenBank/DDBJ whole genome shotgun (WGS) entry which is preliminary data.</text>
</comment>
<accession>A0AAV1I4V5</accession>
<keyword evidence="1" id="KW-0677">Repeat</keyword>
<dbReference type="InterPro" id="IPR003439">
    <property type="entry name" value="ABC_transporter-like_ATP-bd"/>
</dbReference>
<evidence type="ECO:0000259" key="7">
    <source>
        <dbReference type="PROSITE" id="PS50893"/>
    </source>
</evidence>
<dbReference type="FunFam" id="3.40.50.300:FF:000309">
    <property type="entry name" value="ABC transporter ATP-binding protein"/>
    <property type="match status" value="1"/>
</dbReference>
<dbReference type="InterPro" id="IPR032781">
    <property type="entry name" value="ABC_tran_Xtn"/>
</dbReference>
<dbReference type="SMART" id="SM00382">
    <property type="entry name" value="AAA"/>
    <property type="match status" value="2"/>
</dbReference>
<dbReference type="InterPro" id="IPR051309">
    <property type="entry name" value="ABCF_ATPase"/>
</dbReference>
<organism evidence="8 9">
    <name type="scientific">Coccomyxa viridis</name>
    <dbReference type="NCBI Taxonomy" id="1274662"/>
    <lineage>
        <taxon>Eukaryota</taxon>
        <taxon>Viridiplantae</taxon>
        <taxon>Chlorophyta</taxon>
        <taxon>core chlorophytes</taxon>
        <taxon>Trebouxiophyceae</taxon>
        <taxon>Trebouxiophyceae incertae sedis</taxon>
        <taxon>Coccomyxaceae</taxon>
        <taxon>Coccomyxa</taxon>
    </lineage>
</organism>
<evidence type="ECO:0000256" key="5">
    <source>
        <dbReference type="SAM" id="Coils"/>
    </source>
</evidence>
<feature type="compositionally biased region" description="Basic and acidic residues" evidence="6">
    <location>
        <begin position="695"/>
        <end position="711"/>
    </location>
</feature>
<evidence type="ECO:0000256" key="3">
    <source>
        <dbReference type="ARBA" id="ARBA00022840"/>
    </source>
</evidence>
<keyword evidence="2" id="KW-0547">Nucleotide-binding</keyword>
<feature type="region of interest" description="Disordered" evidence="6">
    <location>
        <begin position="59"/>
        <end position="127"/>
    </location>
</feature>
<dbReference type="PROSITE" id="PS00211">
    <property type="entry name" value="ABC_TRANSPORTER_1"/>
    <property type="match status" value="2"/>
</dbReference>
<evidence type="ECO:0000313" key="9">
    <source>
        <dbReference type="Proteomes" id="UP001314263"/>
    </source>
</evidence>
<comment type="similarity">
    <text evidence="4">Belongs to the ABC transporter superfamily. ABCF family. EF3 (TC 3.A.1.121) subfamily.</text>
</comment>